<gene>
    <name evidence="2" type="ORF">DO021_19680</name>
    <name evidence="1" type="ORF">EYB58_16280</name>
</gene>
<evidence type="ECO:0000313" key="3">
    <source>
        <dbReference type="Proteomes" id="UP000248798"/>
    </source>
</evidence>
<sequence>MSLQDDKFGQDIRLDENMQAMVAANGELYLTDGVDTGCQDIKLRLFTPLGSLFYDNAFGSKVYLWVKDENHLAGRLAFCGEVVRRMRMDPRVVPGSEACSILSWDHTGITAAVSWRFIDVTHAQNLVIEVGTDNMEMVIKDVSTD</sequence>
<dbReference type="EMBL" id="QLNI01000052">
    <property type="protein sequence ID" value="RAM00337.1"/>
    <property type="molecule type" value="Genomic_DNA"/>
</dbReference>
<dbReference type="EMBL" id="CP036313">
    <property type="protein sequence ID" value="QBH14335.1"/>
    <property type="molecule type" value="Genomic_DNA"/>
</dbReference>
<reference evidence="2 3" key="1">
    <citation type="submission" date="2018-06" db="EMBL/GenBank/DDBJ databases">
        <title>Complete Genome Sequence of Desulfobacter hydrogenophilus (DSM3380).</title>
        <authorList>
            <person name="Marietou A."/>
            <person name="Schreiber L."/>
            <person name="Marshall I."/>
            <person name="Jorgensen B."/>
        </authorList>
    </citation>
    <scope>NUCLEOTIDE SEQUENCE [LARGE SCALE GENOMIC DNA]</scope>
    <source>
        <strain evidence="2 3">DSM 3380</strain>
    </source>
</reference>
<proteinExistence type="predicted"/>
<keyword evidence="4" id="KW-1185">Reference proteome</keyword>
<organism evidence="2 3">
    <name type="scientific">Desulfobacter hydrogenophilus</name>
    <dbReference type="NCBI Taxonomy" id="2291"/>
    <lineage>
        <taxon>Bacteria</taxon>
        <taxon>Pseudomonadati</taxon>
        <taxon>Thermodesulfobacteriota</taxon>
        <taxon>Desulfobacteria</taxon>
        <taxon>Desulfobacterales</taxon>
        <taxon>Desulfobacteraceae</taxon>
        <taxon>Desulfobacter</taxon>
    </lineage>
</organism>
<name>A0A328FBD6_9BACT</name>
<dbReference type="Proteomes" id="UP000248798">
    <property type="component" value="Unassembled WGS sequence"/>
</dbReference>
<dbReference type="OrthoDB" id="5423043at2"/>
<evidence type="ECO:0000313" key="4">
    <source>
        <dbReference type="Proteomes" id="UP000293902"/>
    </source>
</evidence>
<dbReference type="SUPFAM" id="SSF160719">
    <property type="entry name" value="gpW/gp25-like"/>
    <property type="match status" value="1"/>
</dbReference>
<evidence type="ECO:0000313" key="2">
    <source>
        <dbReference type="EMBL" id="RAM00337.1"/>
    </source>
</evidence>
<dbReference type="RefSeq" id="WP_111959851.1">
    <property type="nucleotide sequence ID" value="NZ_CP036313.1"/>
</dbReference>
<dbReference type="AlphaFoldDB" id="A0A328FBD6"/>
<reference evidence="1 4" key="2">
    <citation type="submission" date="2019-02" db="EMBL/GenBank/DDBJ databases">
        <title>Complete genome sequence of Desulfobacter hydrogenophilus AcRS1.</title>
        <authorList>
            <person name="Marietou A."/>
            <person name="Lund M.B."/>
            <person name="Marshall I.P.G."/>
            <person name="Schreiber L."/>
            <person name="Jorgensen B."/>
        </authorList>
    </citation>
    <scope>NUCLEOTIDE SEQUENCE [LARGE SCALE GENOMIC DNA]</scope>
    <source>
        <strain evidence="1 4">AcRS1</strain>
    </source>
</reference>
<protein>
    <submittedName>
        <fullName evidence="2">Baseplate assembly protein</fullName>
    </submittedName>
</protein>
<accession>A0A328FBD6</accession>
<dbReference type="Proteomes" id="UP000293902">
    <property type="component" value="Chromosome"/>
</dbReference>
<evidence type="ECO:0000313" key="1">
    <source>
        <dbReference type="EMBL" id="QBH14335.1"/>
    </source>
</evidence>